<protein>
    <submittedName>
        <fullName evidence="1">Uncharacterized protein</fullName>
    </submittedName>
</protein>
<evidence type="ECO:0000313" key="1">
    <source>
        <dbReference type="EMBL" id="EWS71088.1"/>
    </source>
</evidence>
<keyword evidence="2" id="KW-1185">Reference proteome</keyword>
<reference evidence="2" key="1">
    <citation type="journal article" date="2006" name="PLoS Biol.">
        <title>Macronuclear genome sequence of the ciliate Tetrahymena thermophila, a model eukaryote.</title>
        <authorList>
            <person name="Eisen J.A."/>
            <person name="Coyne R.S."/>
            <person name="Wu M."/>
            <person name="Wu D."/>
            <person name="Thiagarajan M."/>
            <person name="Wortman J.R."/>
            <person name="Badger J.H."/>
            <person name="Ren Q."/>
            <person name="Amedeo P."/>
            <person name="Jones K.M."/>
            <person name="Tallon L.J."/>
            <person name="Delcher A.L."/>
            <person name="Salzberg S.L."/>
            <person name="Silva J.C."/>
            <person name="Haas B.J."/>
            <person name="Majoros W.H."/>
            <person name="Farzad M."/>
            <person name="Carlton J.M."/>
            <person name="Smith R.K. Jr."/>
            <person name="Garg J."/>
            <person name="Pearlman R.E."/>
            <person name="Karrer K.M."/>
            <person name="Sun L."/>
            <person name="Manning G."/>
            <person name="Elde N.C."/>
            <person name="Turkewitz A.P."/>
            <person name="Asai D.J."/>
            <person name="Wilkes D.E."/>
            <person name="Wang Y."/>
            <person name="Cai H."/>
            <person name="Collins K."/>
            <person name="Stewart B.A."/>
            <person name="Lee S.R."/>
            <person name="Wilamowska K."/>
            <person name="Weinberg Z."/>
            <person name="Ruzzo W.L."/>
            <person name="Wloga D."/>
            <person name="Gaertig J."/>
            <person name="Frankel J."/>
            <person name="Tsao C.-C."/>
            <person name="Gorovsky M.A."/>
            <person name="Keeling P.J."/>
            <person name="Waller R.F."/>
            <person name="Patron N.J."/>
            <person name="Cherry J.M."/>
            <person name="Stover N.A."/>
            <person name="Krieger C.J."/>
            <person name="del Toro C."/>
            <person name="Ryder H.F."/>
            <person name="Williamson S.C."/>
            <person name="Barbeau R.A."/>
            <person name="Hamilton E.P."/>
            <person name="Orias E."/>
        </authorList>
    </citation>
    <scope>NUCLEOTIDE SEQUENCE [LARGE SCALE GENOMIC DNA]</scope>
    <source>
        <strain evidence="2">SB210</strain>
    </source>
</reference>
<dbReference type="InParanoid" id="W7X3U0"/>
<evidence type="ECO:0000313" key="2">
    <source>
        <dbReference type="Proteomes" id="UP000009168"/>
    </source>
</evidence>
<dbReference type="GeneID" id="24440006"/>
<name>W7X3U0_TETTS</name>
<organism evidence="1 2">
    <name type="scientific">Tetrahymena thermophila (strain SB210)</name>
    <dbReference type="NCBI Taxonomy" id="312017"/>
    <lineage>
        <taxon>Eukaryota</taxon>
        <taxon>Sar</taxon>
        <taxon>Alveolata</taxon>
        <taxon>Ciliophora</taxon>
        <taxon>Intramacronucleata</taxon>
        <taxon>Oligohymenophorea</taxon>
        <taxon>Hymenostomatida</taxon>
        <taxon>Tetrahymenina</taxon>
        <taxon>Tetrahymenidae</taxon>
        <taxon>Tetrahymena</taxon>
    </lineage>
</organism>
<dbReference type="EMBL" id="GG662245">
    <property type="protein sequence ID" value="EWS71088.1"/>
    <property type="molecule type" value="Genomic_DNA"/>
</dbReference>
<gene>
    <name evidence="1" type="ORF">TTHERM_000647247</name>
</gene>
<dbReference type="AlphaFoldDB" id="W7X3U0"/>
<accession>W7X3U0</accession>
<dbReference type="Proteomes" id="UP000009168">
    <property type="component" value="Unassembled WGS sequence"/>
</dbReference>
<sequence length="184" mass="22216">MVIVQRRLMESNYFLIIHLLQFRNKNFQKDVLLQMKMNHNVFTLDLDMFQMFRQVISFKILKLLSVLCMIQQLMIAQNFNQCLLEFIIQNKELIQVINLQILNQYRITQHHCKQLVKKVQFIQKIMLLIMKKDVIKISKLIIEKIVKQYMANQNFKSANHVKKNMHQGMTKWFAKKQFQIAKNS</sequence>
<dbReference type="RefSeq" id="XP_012656387.1">
    <property type="nucleotide sequence ID" value="XM_012800933.1"/>
</dbReference>
<proteinExistence type="predicted"/>
<dbReference type="KEGG" id="tet:TTHERM_000647247"/>